<dbReference type="SUPFAM" id="SSF74650">
    <property type="entry name" value="Galactose mutarotase-like"/>
    <property type="match status" value="1"/>
</dbReference>
<gene>
    <name evidence="1" type="ORF">UFOPK3720_00442</name>
</gene>
<protein>
    <submittedName>
        <fullName evidence="1">Unannotated protein</fullName>
    </submittedName>
</protein>
<dbReference type="GO" id="GO:0016853">
    <property type="term" value="F:isomerase activity"/>
    <property type="evidence" value="ECO:0007669"/>
    <property type="project" value="InterPro"/>
</dbReference>
<sequence length="282" mass="31092">MTLMPDTVELHAPGMSVLLDLANGGRAVSWMIDGLEILGTKSSDPVEYGMYPMAPWAGRVRDNALMFAGVQYPLRPSHGEWALHGTVLGSRARLTNCESSDEGASATIVTDLGPEWPWTGLLTCRWEVRADCVTTTLTLEADTEAFPGVLGWHPWFRRSLGVGQPARWDLPDPLLAEREDGFRLTGALVAVDLASRAFDDTFLVESRSASIEWPEHLRIDVTSSHPWFVVFDELADFICIEPQSGPPNGINDSLVAPATIVDDEQPLTLTNDWRIRRGRPAE</sequence>
<dbReference type="Gene3D" id="2.70.98.10">
    <property type="match status" value="1"/>
</dbReference>
<evidence type="ECO:0000313" key="1">
    <source>
        <dbReference type="EMBL" id="CAB4925353.1"/>
    </source>
</evidence>
<reference evidence="1" key="1">
    <citation type="submission" date="2020-05" db="EMBL/GenBank/DDBJ databases">
        <authorList>
            <person name="Chiriac C."/>
            <person name="Salcher M."/>
            <person name="Ghai R."/>
            <person name="Kavagutti S V."/>
        </authorList>
    </citation>
    <scope>NUCLEOTIDE SEQUENCE</scope>
</reference>
<dbReference type="InterPro" id="IPR014718">
    <property type="entry name" value="GH-type_carb-bd"/>
</dbReference>
<dbReference type="InterPro" id="IPR011013">
    <property type="entry name" value="Gal_mutarotase_sf_dom"/>
</dbReference>
<dbReference type="InterPro" id="IPR008183">
    <property type="entry name" value="Aldose_1/G6P_1-epimerase"/>
</dbReference>
<dbReference type="GO" id="GO:0005975">
    <property type="term" value="P:carbohydrate metabolic process"/>
    <property type="evidence" value="ECO:0007669"/>
    <property type="project" value="InterPro"/>
</dbReference>
<organism evidence="1">
    <name type="scientific">freshwater metagenome</name>
    <dbReference type="NCBI Taxonomy" id="449393"/>
    <lineage>
        <taxon>unclassified sequences</taxon>
        <taxon>metagenomes</taxon>
        <taxon>ecological metagenomes</taxon>
    </lineage>
</organism>
<dbReference type="GO" id="GO:0030246">
    <property type="term" value="F:carbohydrate binding"/>
    <property type="evidence" value="ECO:0007669"/>
    <property type="project" value="InterPro"/>
</dbReference>
<accession>A0A6J7I3G7</accession>
<dbReference type="AlphaFoldDB" id="A0A6J7I3G7"/>
<dbReference type="EMBL" id="CAFBNB010000059">
    <property type="protein sequence ID" value="CAB4925353.1"/>
    <property type="molecule type" value="Genomic_DNA"/>
</dbReference>
<name>A0A6J7I3G7_9ZZZZ</name>
<dbReference type="Pfam" id="PF01263">
    <property type="entry name" value="Aldose_epim"/>
    <property type="match status" value="1"/>
</dbReference>
<proteinExistence type="predicted"/>